<evidence type="ECO:0000313" key="2">
    <source>
        <dbReference type="EMBL" id="TWX57833.1"/>
    </source>
</evidence>
<dbReference type="Proteomes" id="UP000321525">
    <property type="component" value="Unassembled WGS sequence"/>
</dbReference>
<keyword evidence="4" id="KW-1185">Reference proteome</keyword>
<feature type="chain" id="PRO_5022912281" evidence="1">
    <location>
        <begin position="21"/>
        <end position="145"/>
    </location>
</feature>
<feature type="signal peptide" evidence="1">
    <location>
        <begin position="1"/>
        <end position="20"/>
    </location>
</feature>
<evidence type="ECO:0000256" key="1">
    <source>
        <dbReference type="SAM" id="SignalP"/>
    </source>
</evidence>
<protein>
    <submittedName>
        <fullName evidence="3">Uncharacterized protein</fullName>
    </submittedName>
</protein>
<name>A0A5C6QEN8_9GAMM</name>
<keyword evidence="1" id="KW-0732">Signal</keyword>
<organism evidence="3 5">
    <name type="scientific">Colwellia hornerae</name>
    <dbReference type="NCBI Taxonomy" id="89402"/>
    <lineage>
        <taxon>Bacteria</taxon>
        <taxon>Pseudomonadati</taxon>
        <taxon>Pseudomonadota</taxon>
        <taxon>Gammaproteobacteria</taxon>
        <taxon>Alteromonadales</taxon>
        <taxon>Colwelliaceae</taxon>
        <taxon>Colwellia</taxon>
    </lineage>
</organism>
<dbReference type="RefSeq" id="WP_146799868.1">
    <property type="nucleotide sequence ID" value="NZ_VOLP01000016.1"/>
</dbReference>
<sequence length="145" mass="16251">MWRTFSITLFLFVLAATANALPIENSADSHLTFSSISTLGKIDSHTPSNVTVLIDNIAPDDVAKLPRLNRVCASLFINEIQTTPNYLLVTEFFPLKLSASLFKNLANPPVQLNWFEQLSHRSNSNRLAGWKDGNTLYKARLTYHS</sequence>
<dbReference type="AlphaFoldDB" id="A0A5C6QEN8"/>
<evidence type="ECO:0000313" key="3">
    <source>
        <dbReference type="EMBL" id="TWX67535.1"/>
    </source>
</evidence>
<evidence type="ECO:0000313" key="4">
    <source>
        <dbReference type="Proteomes" id="UP000321525"/>
    </source>
</evidence>
<evidence type="ECO:0000313" key="5">
    <source>
        <dbReference type="Proteomes" id="UP000321917"/>
    </source>
</evidence>
<comment type="caution">
    <text evidence="3">The sequence shown here is derived from an EMBL/GenBank/DDBJ whole genome shotgun (WGS) entry which is preliminary data.</text>
</comment>
<accession>A0A5C6QEN8</accession>
<dbReference type="EMBL" id="VOLQ01000013">
    <property type="protein sequence ID" value="TWX67535.1"/>
    <property type="molecule type" value="Genomic_DNA"/>
</dbReference>
<reference evidence="3 5" key="1">
    <citation type="submission" date="2019-07" db="EMBL/GenBank/DDBJ databases">
        <title>Genomes of sea-ice associated Colwellia species.</title>
        <authorList>
            <person name="Bowman J.P."/>
        </authorList>
    </citation>
    <scope>NUCLEOTIDE SEQUENCE [LARGE SCALE GENOMIC DNA]</scope>
    <source>
        <strain evidence="2 4">ACAM 607</strain>
        <strain evidence="3 5">IC036</strain>
    </source>
</reference>
<proteinExistence type="predicted"/>
<dbReference type="Proteomes" id="UP000321917">
    <property type="component" value="Unassembled WGS sequence"/>
</dbReference>
<gene>
    <name evidence="2" type="ORF">ESZ26_12750</name>
    <name evidence="3" type="ORF">ESZ27_08620</name>
</gene>
<dbReference type="EMBL" id="VOLR01000017">
    <property type="protein sequence ID" value="TWX57833.1"/>
    <property type="molecule type" value="Genomic_DNA"/>
</dbReference>
<dbReference type="OrthoDB" id="6272517at2"/>